<dbReference type="EMBL" id="JAAAHS010000171">
    <property type="protein sequence ID" value="NBE53864.1"/>
    <property type="molecule type" value="Genomic_DNA"/>
</dbReference>
<organism evidence="2 3">
    <name type="scientific">Streptomyces boluensis</name>
    <dbReference type="NCBI Taxonomy" id="1775135"/>
    <lineage>
        <taxon>Bacteria</taxon>
        <taxon>Bacillati</taxon>
        <taxon>Actinomycetota</taxon>
        <taxon>Actinomycetes</taxon>
        <taxon>Kitasatosporales</taxon>
        <taxon>Streptomycetaceae</taxon>
        <taxon>Streptomyces</taxon>
    </lineage>
</organism>
<gene>
    <name evidence="2" type="ORF">GUY60_21055</name>
</gene>
<comment type="caution">
    <text evidence="2">The sequence shown here is derived from an EMBL/GenBank/DDBJ whole genome shotgun (WGS) entry which is preliminary data.</text>
</comment>
<dbReference type="RefSeq" id="WP_161700143.1">
    <property type="nucleotide sequence ID" value="NZ_JAAAHS010000171.1"/>
</dbReference>
<dbReference type="Gene3D" id="1.10.260.40">
    <property type="entry name" value="lambda repressor-like DNA-binding domains"/>
    <property type="match status" value="1"/>
</dbReference>
<evidence type="ECO:0000313" key="3">
    <source>
        <dbReference type="Proteomes" id="UP000598297"/>
    </source>
</evidence>
<dbReference type="GO" id="GO:0003677">
    <property type="term" value="F:DNA binding"/>
    <property type="evidence" value="ECO:0007669"/>
    <property type="project" value="InterPro"/>
</dbReference>
<dbReference type="InterPro" id="IPR010982">
    <property type="entry name" value="Lambda_DNA-bd_dom_sf"/>
</dbReference>
<dbReference type="AlphaFoldDB" id="A0A964UR18"/>
<dbReference type="CDD" id="cd00093">
    <property type="entry name" value="HTH_XRE"/>
    <property type="match status" value="1"/>
</dbReference>
<dbReference type="SUPFAM" id="SSF48452">
    <property type="entry name" value="TPR-like"/>
    <property type="match status" value="1"/>
</dbReference>
<dbReference type="Gene3D" id="1.25.40.10">
    <property type="entry name" value="Tetratricopeptide repeat domain"/>
    <property type="match status" value="1"/>
</dbReference>
<dbReference type="SMART" id="SM00530">
    <property type="entry name" value="HTH_XRE"/>
    <property type="match status" value="1"/>
</dbReference>
<evidence type="ECO:0000259" key="1">
    <source>
        <dbReference type="PROSITE" id="PS50943"/>
    </source>
</evidence>
<evidence type="ECO:0000313" key="2">
    <source>
        <dbReference type="EMBL" id="NBE53864.1"/>
    </source>
</evidence>
<accession>A0A964UR18</accession>
<sequence length="410" mass="45026">MLEQPSFGRRLKQLRTERSLSQAALAGDGMSTGYLSRLESGARQPTERAVAHLASQLGISPAEFEESRATSLAQSLSIATSLDSDETSEQLAEALQTAHAPDPMLRWQALWLLAQRRRRNGEHAAERAYLDELVPLGEEIGLPELRSQSLTQLARNLRAAGEIAPALDAATTAHELARQYELPAQHTATVLLVLVSVEAEAGRVPDARRHADELVGLVEGRGDALWAEAMWTAAVVRVRQGDFKSALGLLDQALEQFSSRENLALWMRLRLTAADLHLQMSPPEPEAAQKYIEAAEAGLPFVDTPSMEQELAALKTHLAFHEGRLPDARALLDRLGRAELRMSYRSKMRLDVLDHQLRILEGDEEEGMAGLQKLALQAQESSNIDLAAATWRLAAECLLKSRGKVAGRRA</sequence>
<dbReference type="SUPFAM" id="SSF47413">
    <property type="entry name" value="lambda repressor-like DNA-binding domains"/>
    <property type="match status" value="1"/>
</dbReference>
<name>A0A964UR18_9ACTN</name>
<dbReference type="PROSITE" id="PS50943">
    <property type="entry name" value="HTH_CROC1"/>
    <property type="match status" value="1"/>
</dbReference>
<proteinExistence type="predicted"/>
<dbReference type="InterPro" id="IPR001387">
    <property type="entry name" value="Cro/C1-type_HTH"/>
</dbReference>
<dbReference type="Pfam" id="PF13560">
    <property type="entry name" value="HTH_31"/>
    <property type="match status" value="1"/>
</dbReference>
<dbReference type="InterPro" id="IPR011990">
    <property type="entry name" value="TPR-like_helical_dom_sf"/>
</dbReference>
<protein>
    <submittedName>
        <fullName evidence="2">Helix-turn-helix domain-containing protein</fullName>
    </submittedName>
</protein>
<dbReference type="OrthoDB" id="3543522at2"/>
<keyword evidence="3" id="KW-1185">Reference proteome</keyword>
<dbReference type="Proteomes" id="UP000598297">
    <property type="component" value="Unassembled WGS sequence"/>
</dbReference>
<reference evidence="2" key="1">
    <citation type="submission" date="2020-01" db="EMBL/GenBank/DDBJ databases">
        <title>Whole-genome analyses of novel actinobacteria.</title>
        <authorList>
            <person name="Sahin N."/>
        </authorList>
    </citation>
    <scope>NUCLEOTIDE SEQUENCE</scope>
    <source>
        <strain evidence="2">YC537</strain>
    </source>
</reference>
<feature type="domain" description="HTH cro/C1-type" evidence="1">
    <location>
        <begin position="11"/>
        <end position="64"/>
    </location>
</feature>